<reference evidence="1" key="1">
    <citation type="submission" date="2023-04" db="EMBL/GenBank/DDBJ databases">
        <title>A chromosome-level genome assembly of the parasitoid wasp Eretmocerus hayati.</title>
        <authorList>
            <person name="Zhong Y."/>
            <person name="Liu S."/>
            <person name="Liu Y."/>
        </authorList>
    </citation>
    <scope>NUCLEOTIDE SEQUENCE</scope>
    <source>
        <strain evidence="1">ZJU_SS_LIU_2023</strain>
    </source>
</reference>
<sequence length="464" mass="53162">MQKLAALIIALNATADLRDRHSSSEGRMNRTFSVIAISNNSTILPDATIGNFDENKIEERFDLRKRELHVSTKHLPGIFKPINGDPQRRGIIGDVWVALGELLNFTMIVTSIAGIPKEFDDCTYSRGWNTSEICMIKSAMGIRSSLLKRVDFTQCYFTSGVKLFIKPDHRFKISWMIDIFSPGLWLCIALFYSFLIILSTFIFLVDPRNNEIQSRPLVMDTFATIFVTLCDQVADLEESKKHRRLLVLSMSLFSWMMLTAHSSLLYIFMSRSDLIAPFHDLESLYQDTDYQVLLADETAATRIFQNGAFKEREKPVIEKLVNSNRVQWYNNSQNMWREACLSKYQSAAFHMAYQYATNYDHHLPCDLLPTGTSYNKLCIAAQIPKKFTFKKPINYGIVKLHEVGIINAIQRRWLNHETSFGVRPYSSIELGHVYLPILVFVSGSTLSLVIFGVENMLQRGKNQT</sequence>
<keyword evidence="2" id="KW-1185">Reference proteome</keyword>
<protein>
    <submittedName>
        <fullName evidence="1">Uncharacterized protein</fullName>
    </submittedName>
</protein>
<organism evidence="1 2">
    <name type="scientific">Eretmocerus hayati</name>
    <dbReference type="NCBI Taxonomy" id="131215"/>
    <lineage>
        <taxon>Eukaryota</taxon>
        <taxon>Metazoa</taxon>
        <taxon>Ecdysozoa</taxon>
        <taxon>Arthropoda</taxon>
        <taxon>Hexapoda</taxon>
        <taxon>Insecta</taxon>
        <taxon>Pterygota</taxon>
        <taxon>Neoptera</taxon>
        <taxon>Endopterygota</taxon>
        <taxon>Hymenoptera</taxon>
        <taxon>Apocrita</taxon>
        <taxon>Proctotrupomorpha</taxon>
        <taxon>Chalcidoidea</taxon>
        <taxon>Aphelinidae</taxon>
        <taxon>Aphelininae</taxon>
        <taxon>Eretmocerus</taxon>
    </lineage>
</organism>
<gene>
    <name evidence="1" type="ORF">QAD02_016904</name>
</gene>
<name>A0ACC2PF92_9HYME</name>
<dbReference type="EMBL" id="CM056742">
    <property type="protein sequence ID" value="KAJ8681117.1"/>
    <property type="molecule type" value="Genomic_DNA"/>
</dbReference>
<proteinExistence type="predicted"/>
<comment type="caution">
    <text evidence="1">The sequence shown here is derived from an EMBL/GenBank/DDBJ whole genome shotgun (WGS) entry which is preliminary data.</text>
</comment>
<evidence type="ECO:0000313" key="1">
    <source>
        <dbReference type="EMBL" id="KAJ8681117.1"/>
    </source>
</evidence>
<evidence type="ECO:0000313" key="2">
    <source>
        <dbReference type="Proteomes" id="UP001239111"/>
    </source>
</evidence>
<accession>A0ACC2PF92</accession>
<dbReference type="Proteomes" id="UP001239111">
    <property type="component" value="Chromosome 2"/>
</dbReference>